<sequence>MLKLKRAFSVAILAFACFIPNAYAVKDGDQFRDWEGKCETVEGRQFCGISHTIYDADQKPVVNLFIRKIDGQPDPIAFIKVPLGVNLQAGLGIAVDREEIAQVPYTVCDPAGCNAIVPLKSETVETMKRGKEIQIGMLLVNQEVILTGSLSGITKALGAL</sequence>
<dbReference type="Gene3D" id="2.60.40.1880">
    <property type="entry name" value="Invasion associated locus B (IalB) protein"/>
    <property type="match status" value="1"/>
</dbReference>
<dbReference type="AlphaFoldDB" id="A0A6N7F237"/>
<keyword evidence="1" id="KW-0732">Signal</keyword>
<evidence type="ECO:0000313" key="2">
    <source>
        <dbReference type="EMBL" id="MPV86858.1"/>
    </source>
</evidence>
<gene>
    <name evidence="2" type="ORF">GCU85_08985</name>
</gene>
<organism evidence="2 3">
    <name type="scientific">Ostreibacterium oceani</name>
    <dbReference type="NCBI Taxonomy" id="2654998"/>
    <lineage>
        <taxon>Bacteria</taxon>
        <taxon>Pseudomonadati</taxon>
        <taxon>Pseudomonadota</taxon>
        <taxon>Gammaproteobacteria</taxon>
        <taxon>Cardiobacteriales</taxon>
        <taxon>Ostreibacteriaceae</taxon>
        <taxon>Ostreibacterium</taxon>
    </lineage>
</organism>
<proteinExistence type="predicted"/>
<comment type="caution">
    <text evidence="2">The sequence shown here is derived from an EMBL/GenBank/DDBJ whole genome shotgun (WGS) entry which is preliminary data.</text>
</comment>
<dbReference type="EMBL" id="WHNW01000012">
    <property type="protein sequence ID" value="MPV86858.1"/>
    <property type="molecule type" value="Genomic_DNA"/>
</dbReference>
<dbReference type="PROSITE" id="PS51257">
    <property type="entry name" value="PROKAR_LIPOPROTEIN"/>
    <property type="match status" value="1"/>
</dbReference>
<dbReference type="RefSeq" id="WP_152810845.1">
    <property type="nucleotide sequence ID" value="NZ_WHNW01000012.1"/>
</dbReference>
<evidence type="ECO:0000256" key="1">
    <source>
        <dbReference type="SAM" id="SignalP"/>
    </source>
</evidence>
<feature type="chain" id="PRO_5026903855" description="Invasion protein IalB" evidence="1">
    <location>
        <begin position="25"/>
        <end position="160"/>
    </location>
</feature>
<keyword evidence="3" id="KW-1185">Reference proteome</keyword>
<dbReference type="Proteomes" id="UP000471298">
    <property type="component" value="Unassembled WGS sequence"/>
</dbReference>
<dbReference type="InterPro" id="IPR010642">
    <property type="entry name" value="Invasion_prot_B"/>
</dbReference>
<name>A0A6N7F237_9GAMM</name>
<dbReference type="Pfam" id="PF06776">
    <property type="entry name" value="IalB"/>
    <property type="match status" value="1"/>
</dbReference>
<dbReference type="InParanoid" id="A0A6N7F237"/>
<accession>A0A6N7F237</accession>
<protein>
    <recommendedName>
        <fullName evidence="4">Invasion protein IalB</fullName>
    </recommendedName>
</protein>
<evidence type="ECO:0000313" key="3">
    <source>
        <dbReference type="Proteomes" id="UP000471298"/>
    </source>
</evidence>
<feature type="signal peptide" evidence="1">
    <location>
        <begin position="1"/>
        <end position="24"/>
    </location>
</feature>
<dbReference type="InterPro" id="IPR038696">
    <property type="entry name" value="IalB_sf"/>
</dbReference>
<evidence type="ECO:0008006" key="4">
    <source>
        <dbReference type="Google" id="ProtNLM"/>
    </source>
</evidence>
<reference evidence="2 3" key="1">
    <citation type="submission" date="2019-10" db="EMBL/GenBank/DDBJ databases">
        <title>Cardiobacteriales fam. a chemoheterotrophic member of the order Cardiobacteriales, and proposal of Cardiobacteriales fam. nov.</title>
        <authorList>
            <person name="Wang C."/>
        </authorList>
    </citation>
    <scope>NUCLEOTIDE SEQUENCE [LARGE SCALE GENOMIC DNA]</scope>
    <source>
        <strain evidence="2 3">ML27</strain>
    </source>
</reference>